<keyword evidence="4" id="KW-1185">Reference proteome</keyword>
<feature type="region of interest" description="Disordered" evidence="1">
    <location>
        <begin position="1053"/>
        <end position="1078"/>
    </location>
</feature>
<reference evidence="3 4" key="1">
    <citation type="submission" date="2021-06" db="EMBL/GenBank/DDBJ databases">
        <title>Sphingomonas sp. XMGL2, whole genome shotgun sequencing project.</title>
        <authorList>
            <person name="Zhao G."/>
            <person name="Shen L."/>
        </authorList>
    </citation>
    <scope>NUCLEOTIDE SEQUENCE [LARGE SCALE GENOMIC DNA]</scope>
    <source>
        <strain evidence="3 4">XMGL2</strain>
    </source>
</reference>
<name>A0ABS6BKZ5_9SPHN</name>
<dbReference type="RefSeq" id="WP_216326234.1">
    <property type="nucleotide sequence ID" value="NZ_JAHKRT010000007.1"/>
</dbReference>
<dbReference type="Pfam" id="PF20129">
    <property type="entry name" value="DUF6519"/>
    <property type="match status" value="2"/>
</dbReference>
<feature type="compositionally biased region" description="Polar residues" evidence="1">
    <location>
        <begin position="1053"/>
        <end position="1062"/>
    </location>
</feature>
<accession>A0ABS6BKZ5</accession>
<comment type="caution">
    <text evidence="3">The sequence shown here is derived from an EMBL/GenBank/DDBJ whole genome shotgun (WGS) entry which is preliminary data.</text>
</comment>
<dbReference type="InterPro" id="IPR006626">
    <property type="entry name" value="PbH1"/>
</dbReference>
<feature type="domain" description="Right handed beta helix" evidence="2">
    <location>
        <begin position="736"/>
        <end position="883"/>
    </location>
</feature>
<evidence type="ECO:0000256" key="1">
    <source>
        <dbReference type="SAM" id="MobiDB-lite"/>
    </source>
</evidence>
<gene>
    <name evidence="3" type="ORF">KOF26_14090</name>
</gene>
<evidence type="ECO:0000313" key="4">
    <source>
        <dbReference type="Proteomes" id="UP000776276"/>
    </source>
</evidence>
<dbReference type="SMART" id="SM00710">
    <property type="entry name" value="PbH1"/>
    <property type="match status" value="5"/>
</dbReference>
<dbReference type="InterPro" id="IPR045392">
    <property type="entry name" value="DUF6519"/>
</dbReference>
<dbReference type="Proteomes" id="UP000776276">
    <property type="component" value="Unassembled WGS sequence"/>
</dbReference>
<protein>
    <submittedName>
        <fullName evidence="3">Right-handed parallel beta-helix repeat-containing protein</fullName>
    </submittedName>
</protein>
<organism evidence="3 4">
    <name type="scientific">Sphingomonas quercus</name>
    <dbReference type="NCBI Taxonomy" id="2842451"/>
    <lineage>
        <taxon>Bacteria</taxon>
        <taxon>Pseudomonadati</taxon>
        <taxon>Pseudomonadota</taxon>
        <taxon>Alphaproteobacteria</taxon>
        <taxon>Sphingomonadales</taxon>
        <taxon>Sphingomonadaceae</taxon>
        <taxon>Sphingomonas</taxon>
    </lineage>
</organism>
<dbReference type="InterPro" id="IPR039448">
    <property type="entry name" value="Beta_helix"/>
</dbReference>
<dbReference type="EMBL" id="JAHKRT010000007">
    <property type="protein sequence ID" value="MBU3078988.1"/>
    <property type="molecule type" value="Genomic_DNA"/>
</dbReference>
<evidence type="ECO:0000259" key="2">
    <source>
        <dbReference type="Pfam" id="PF13229"/>
    </source>
</evidence>
<proteinExistence type="predicted"/>
<evidence type="ECO:0000313" key="3">
    <source>
        <dbReference type="EMBL" id="MBU3078988.1"/>
    </source>
</evidence>
<sequence length="1078" mass="113221">MTGDYTRFSFDPLKRYAGVLMQQGRVQLDADWNEEIDILRRRIGLLSLDTFGAVGVPYLTTPDAFLLGLIAGPPDNLSIEPGRLYVDGLLAEAFVEDKATYLSQPFYPDPPPLPGGDALAYLEIWEREVTYIEDPALLDAALGGVDTTTRLQTVWQLRVDAAQGAACGMPVGKPASQGRLTTQAIAPPTPDDPCILPPVAGYRGLENRLYRVEVQTAGPLGTARFKWSRDNATIVSAITGIAISGTQTTLTVNRIGRDGVMRFRIGDWVTVTDDQRELMGEAGEMALVVDIVEDQRQIILDRALPTGRPFGATAADLAARHTRIHRWDQTASTNAIDADGLIATATGPIDLEAGIQIAFSTLSPGGEFNLGDHWVFWARTATAQIEILNAAPPRGITRHYVQIAAITGLGGPTPAITDCRPPPPKTGGGDRRPGCCTIVVVPGESIQAAVDALPDVGGCVCVKAGTHAIDRPIIIQRDNVTLHGESMGAIIVNRRGTGILALGNPVATRVHTLVMRHIEASSAPLVMMKGGEDSRFDDCVLDQPERGDGVGFLAASADGLVISGCRFQSPAIGVWLSGGCRNVTVSGCQFSLSLQVEAVATAAAILASAMRGPLIAEDNLIVGTANGIIVNDAPGGDAPASRAIGSRIARNRIGLAVRGAQARTYAIDTAAAGSVVSENYIQMRGDMLTGVRLCGSGSAARGNTIASAAGTPAFTLAVSAGEMAGNKLLPLERIAVTDNVCEGSQHGALLLGVARPRVSGNSFGRAADITGFGVAMLRVTDAIVDGNILAQPFAGIYALQGARNHVGGNRIDGGQLGIVVATEEAPTISDNRITGAAQGGIRISDVSQRCAVIANRVIRCGAAAPIATGINAMTVAGELHLDTNEVMDTGLPRAAGAATAPLAYQINGENILEARIEGNQVTYSSLTDRPVTGDDRALRMRGLMEIVTMLGDTRAVFGFAIQIANNRFIGTGARALVEIWQTQINDLIFGRFERVLYSGNHHGHFSPPIGAAAAGATVTLTGRHCSIMGNHVKATTPFPSWSLNDMEGPFIGNASQSGNSRRAAQMPNPEAAFNTNPF</sequence>
<dbReference type="Pfam" id="PF13229">
    <property type="entry name" value="Beta_helix"/>
    <property type="match status" value="1"/>
</dbReference>